<dbReference type="InterPro" id="IPR015278">
    <property type="entry name" value="BglII-like"/>
</dbReference>
<organism evidence="1 2">
    <name type="scientific">Dactylococcopsis salina (strain PCC 8305)</name>
    <name type="common">Myxobactron salinum</name>
    <dbReference type="NCBI Taxonomy" id="13035"/>
    <lineage>
        <taxon>Bacteria</taxon>
        <taxon>Bacillati</taxon>
        <taxon>Cyanobacteriota</taxon>
        <taxon>Cyanophyceae</taxon>
        <taxon>Nodosilineales</taxon>
        <taxon>Cymatolegaceae</taxon>
        <taxon>Dactylococcopsis</taxon>
    </lineage>
</organism>
<dbReference type="Gene3D" id="3.40.91.20">
    <property type="match status" value="1"/>
</dbReference>
<dbReference type="eggNOG" id="ENOG5032EFV">
    <property type="taxonomic scope" value="Bacteria"/>
</dbReference>
<dbReference type="InterPro" id="IPR011338">
    <property type="entry name" value="BamHI/BglII/BstY"/>
</dbReference>
<dbReference type="GO" id="GO:0000287">
    <property type="term" value="F:magnesium ion binding"/>
    <property type="evidence" value="ECO:0007669"/>
    <property type="project" value="InterPro"/>
</dbReference>
<dbReference type="GO" id="GO:0009036">
    <property type="term" value="F:type II site-specific deoxyribonuclease activity"/>
    <property type="evidence" value="ECO:0007669"/>
    <property type="project" value="InterPro"/>
</dbReference>
<dbReference type="OrthoDB" id="9799686at2"/>
<dbReference type="AlphaFoldDB" id="K9YV30"/>
<gene>
    <name evidence="1" type="ORF">Dacsa_1286</name>
</gene>
<dbReference type="Pfam" id="PF09195">
    <property type="entry name" value="Endonuc-BglII"/>
    <property type="match status" value="1"/>
</dbReference>
<reference evidence="1" key="1">
    <citation type="submission" date="2012-04" db="EMBL/GenBank/DDBJ databases">
        <title>Finished genome of Dactylococcopsis salina PCC 8305.</title>
        <authorList>
            <consortium name="US DOE Joint Genome Institute"/>
            <person name="Gugger M."/>
            <person name="Coursin T."/>
            <person name="Rippka R."/>
            <person name="Tandeau De Marsac N."/>
            <person name="Huntemann M."/>
            <person name="Wei C.-L."/>
            <person name="Han J."/>
            <person name="Detter J.C."/>
            <person name="Han C."/>
            <person name="Tapia R."/>
            <person name="Daligault H."/>
            <person name="Chen A."/>
            <person name="Krypides N."/>
            <person name="Mavromatis K."/>
            <person name="Markowitz V."/>
            <person name="Szeto E."/>
            <person name="Ivanova N."/>
            <person name="Ovchinnikova G."/>
            <person name="Pagani I."/>
            <person name="Pati A."/>
            <person name="Goodwin L."/>
            <person name="Peters L."/>
            <person name="Pitluck S."/>
            <person name="Woyke T."/>
            <person name="Kerfeld C."/>
        </authorList>
    </citation>
    <scope>NUCLEOTIDE SEQUENCE [LARGE SCALE GENOMIC DNA]</scope>
    <source>
        <strain evidence="1">PCC 8305</strain>
    </source>
</reference>
<proteinExistence type="predicted"/>
<evidence type="ECO:0000313" key="2">
    <source>
        <dbReference type="Proteomes" id="UP000010482"/>
    </source>
</evidence>
<name>K9YV30_DACS8</name>
<evidence type="ECO:0000313" key="1">
    <source>
        <dbReference type="EMBL" id="AFZ49983.1"/>
    </source>
</evidence>
<dbReference type="SUPFAM" id="SSF52980">
    <property type="entry name" value="Restriction endonuclease-like"/>
    <property type="match status" value="1"/>
</dbReference>
<dbReference type="Proteomes" id="UP000010482">
    <property type="component" value="Chromosome"/>
</dbReference>
<protein>
    <submittedName>
        <fullName evidence="1">Restriction endonuclease BglII</fullName>
    </submittedName>
</protein>
<dbReference type="GO" id="GO:0003677">
    <property type="term" value="F:DNA binding"/>
    <property type="evidence" value="ECO:0007669"/>
    <property type="project" value="InterPro"/>
</dbReference>
<dbReference type="PATRIC" id="fig|13035.3.peg.1450"/>
<dbReference type="REBASE" id="58331">
    <property type="entry name" value="Dsa8305ORF1285P"/>
</dbReference>
<dbReference type="RefSeq" id="WP_015228989.1">
    <property type="nucleotide sequence ID" value="NC_019780.1"/>
</dbReference>
<dbReference type="EMBL" id="CP003944">
    <property type="protein sequence ID" value="AFZ49983.1"/>
    <property type="molecule type" value="Genomic_DNA"/>
</dbReference>
<dbReference type="KEGG" id="dsl:Dacsa_1286"/>
<dbReference type="InterPro" id="IPR011335">
    <property type="entry name" value="Restrct_endonuc-II-like"/>
</dbReference>
<keyword evidence="1" id="KW-0255">Endonuclease</keyword>
<keyword evidence="2" id="KW-1185">Reference proteome</keyword>
<keyword evidence="1" id="KW-0540">Nuclease</keyword>
<sequence>MIVAGEYSFNGGKEKLESDFSEHLREIKEVIKQCDSSLCKKKKSKEKTKQGQILYSPKCLNDQFARCFQEKSWGSYRIPCSYSSSYYTSNYQPQNSMDHKNAYREMDFIKGKVGVEVQFGKYSFMVYNVCAKMTIFSKKAGIKAGVEIVPIKDLAVQMSTGVSYFEQIVWDLEQRGVSNIDIPVLIIGIMVAE</sequence>
<dbReference type="GO" id="GO:0009307">
    <property type="term" value="P:DNA restriction-modification system"/>
    <property type="evidence" value="ECO:0007669"/>
    <property type="project" value="InterPro"/>
</dbReference>
<keyword evidence="1" id="KW-0378">Hydrolase</keyword>
<accession>K9YV30</accession>
<dbReference type="STRING" id="13035.Dacsa_1286"/>
<dbReference type="HOGENOM" id="CLU_1480384_0_0_3"/>